<proteinExistence type="predicted"/>
<dbReference type="EMBL" id="JANPWB010000002">
    <property type="protein sequence ID" value="KAJ1209055.1"/>
    <property type="molecule type" value="Genomic_DNA"/>
</dbReference>
<gene>
    <name evidence="1" type="ORF">NDU88_004434</name>
</gene>
<protein>
    <submittedName>
        <fullName evidence="1">Uncharacterized protein</fullName>
    </submittedName>
</protein>
<accession>A0AAV7W9Q4</accession>
<sequence length="179" mass="20535">MHVPTWRLQPTLLHDRPIRAELAECIDSSYGVVTGCRVGWSQSGGKCACRWRGVRHTLTRELQNIDVGLREVERGVASDGENQGRLIGLKKKWAEVDSRLWQFDYQQHIARLHSEGDRSSRLLAWFVKGEQQHTPISAIRLDSGTIVNTQLEINEAFRQYYSTLYVAYLNGSIEAYGFW</sequence>
<reference evidence="1" key="1">
    <citation type="journal article" date="2022" name="bioRxiv">
        <title>Sequencing and chromosome-scale assembly of the giantPleurodeles waltlgenome.</title>
        <authorList>
            <person name="Brown T."/>
            <person name="Elewa A."/>
            <person name="Iarovenko S."/>
            <person name="Subramanian E."/>
            <person name="Araus A.J."/>
            <person name="Petzold A."/>
            <person name="Susuki M."/>
            <person name="Suzuki K.-i.T."/>
            <person name="Hayashi T."/>
            <person name="Toyoda A."/>
            <person name="Oliveira C."/>
            <person name="Osipova E."/>
            <person name="Leigh N.D."/>
            <person name="Simon A."/>
            <person name="Yun M.H."/>
        </authorList>
    </citation>
    <scope>NUCLEOTIDE SEQUENCE</scope>
    <source>
        <strain evidence="1">20211129_DDA</strain>
        <tissue evidence="1">Liver</tissue>
    </source>
</reference>
<dbReference type="AlphaFoldDB" id="A0AAV7W9Q4"/>
<dbReference type="Proteomes" id="UP001066276">
    <property type="component" value="Chromosome 1_2"/>
</dbReference>
<evidence type="ECO:0000313" key="1">
    <source>
        <dbReference type="EMBL" id="KAJ1209055.1"/>
    </source>
</evidence>
<organism evidence="1 2">
    <name type="scientific">Pleurodeles waltl</name>
    <name type="common">Iberian ribbed newt</name>
    <dbReference type="NCBI Taxonomy" id="8319"/>
    <lineage>
        <taxon>Eukaryota</taxon>
        <taxon>Metazoa</taxon>
        <taxon>Chordata</taxon>
        <taxon>Craniata</taxon>
        <taxon>Vertebrata</taxon>
        <taxon>Euteleostomi</taxon>
        <taxon>Amphibia</taxon>
        <taxon>Batrachia</taxon>
        <taxon>Caudata</taxon>
        <taxon>Salamandroidea</taxon>
        <taxon>Salamandridae</taxon>
        <taxon>Pleurodelinae</taxon>
        <taxon>Pleurodeles</taxon>
    </lineage>
</organism>
<evidence type="ECO:0000313" key="2">
    <source>
        <dbReference type="Proteomes" id="UP001066276"/>
    </source>
</evidence>
<keyword evidence="2" id="KW-1185">Reference proteome</keyword>
<comment type="caution">
    <text evidence="1">The sequence shown here is derived from an EMBL/GenBank/DDBJ whole genome shotgun (WGS) entry which is preliminary data.</text>
</comment>
<name>A0AAV7W9Q4_PLEWA</name>